<evidence type="ECO:0000313" key="3">
    <source>
        <dbReference type="Proteomes" id="UP000266723"/>
    </source>
</evidence>
<dbReference type="Proteomes" id="UP000266723">
    <property type="component" value="Unassembled WGS sequence"/>
</dbReference>
<organism evidence="1">
    <name type="scientific">Brassica cretica</name>
    <name type="common">Mustard</name>
    <dbReference type="NCBI Taxonomy" id="69181"/>
    <lineage>
        <taxon>Eukaryota</taxon>
        <taxon>Viridiplantae</taxon>
        <taxon>Streptophyta</taxon>
        <taxon>Embryophyta</taxon>
        <taxon>Tracheophyta</taxon>
        <taxon>Spermatophyta</taxon>
        <taxon>Magnoliopsida</taxon>
        <taxon>eudicotyledons</taxon>
        <taxon>Gunneridae</taxon>
        <taxon>Pentapetalae</taxon>
        <taxon>rosids</taxon>
        <taxon>malvids</taxon>
        <taxon>Brassicales</taxon>
        <taxon>Brassicaceae</taxon>
        <taxon>Brassiceae</taxon>
        <taxon>Brassica</taxon>
    </lineage>
</organism>
<evidence type="ECO:0000313" key="2">
    <source>
        <dbReference type="EMBL" id="KAF3495244.1"/>
    </source>
</evidence>
<evidence type="ECO:0000313" key="1">
    <source>
        <dbReference type="EMBL" id="KAF2592008.1"/>
    </source>
</evidence>
<accession>A0A8S9KEU2</accession>
<comment type="caution">
    <text evidence="1">The sequence shown here is derived from an EMBL/GenBank/DDBJ whole genome shotgun (WGS) entry which is preliminary data.</text>
</comment>
<dbReference type="AlphaFoldDB" id="A0A8S9KEU2"/>
<dbReference type="EMBL" id="QGKY02000190">
    <property type="protein sequence ID" value="KAF2592008.1"/>
    <property type="molecule type" value="Genomic_DNA"/>
</dbReference>
<keyword evidence="3" id="KW-1185">Reference proteome</keyword>
<reference evidence="2 3" key="3">
    <citation type="journal article" date="2020" name="BMC Genomics">
        <title>Intraspecific diversification of the crop wild relative Brassica cretica Lam. using demographic model selection.</title>
        <authorList>
            <person name="Kioukis A."/>
            <person name="Michalopoulou V.A."/>
            <person name="Briers L."/>
            <person name="Pirintsos S."/>
            <person name="Studholme D.J."/>
            <person name="Pavlidis P."/>
            <person name="Sarris P.F."/>
        </authorList>
    </citation>
    <scope>NUCLEOTIDE SEQUENCE [LARGE SCALE GENOMIC DNA]</scope>
    <source>
        <strain evidence="3">cv. PFS-1207/04</strain>
        <strain evidence="2">PFS-1207/04</strain>
    </source>
</reference>
<protein>
    <submittedName>
        <fullName evidence="1">Uncharacterized protein</fullName>
    </submittedName>
</protein>
<sequence length="113" mass="12254">MAPVACAAAPRAPHVFQHGQGSCKVTPLILPGRPDVHQHVWITCTATHGAQMSISMLRLQIRRHVVILCVKLHGTASCTSTPPSSVDTQQVKWLTPRLYPLDQATSSFSVHLA</sequence>
<reference evidence="1" key="1">
    <citation type="submission" date="2019-12" db="EMBL/GenBank/DDBJ databases">
        <title>Genome sequencing and annotation of Brassica cretica.</title>
        <authorList>
            <person name="Studholme D.J."/>
            <person name="Sarris P.F."/>
        </authorList>
    </citation>
    <scope>NUCLEOTIDE SEQUENCE</scope>
    <source>
        <strain evidence="1">PFS-102/07</strain>
        <tissue evidence="1">Leaf</tissue>
    </source>
</reference>
<reference evidence="2" key="2">
    <citation type="submission" date="2019-12" db="EMBL/GenBank/DDBJ databases">
        <authorList>
            <person name="Studholme D.J."/>
            <person name="Sarris P."/>
        </authorList>
    </citation>
    <scope>NUCLEOTIDE SEQUENCE</scope>
    <source>
        <strain evidence="2">PFS-1207/04</strain>
        <tissue evidence="2">Leaf</tissue>
    </source>
</reference>
<proteinExistence type="predicted"/>
<dbReference type="EMBL" id="QGKV02002055">
    <property type="protein sequence ID" value="KAF3495244.1"/>
    <property type="molecule type" value="Genomic_DNA"/>
</dbReference>
<name>A0A8S9KEU2_BRACR</name>
<gene>
    <name evidence="2" type="ORF">DY000_02053546</name>
    <name evidence="1" type="ORF">F2Q70_00039164</name>
</gene>